<name>A0ABQ6YX48_9ENTE</name>
<organism evidence="1 2">
    <name type="scientific">Candidatus Enterococcus willemsii</name>
    <dbReference type="NCBI Taxonomy" id="1857215"/>
    <lineage>
        <taxon>Bacteria</taxon>
        <taxon>Bacillati</taxon>
        <taxon>Bacillota</taxon>
        <taxon>Bacilli</taxon>
        <taxon>Lactobacillales</taxon>
        <taxon>Enterococcaceae</taxon>
        <taxon>Enterococcus</taxon>
    </lineage>
</organism>
<comment type="caution">
    <text evidence="1">The sequence shown here is derived from an EMBL/GenBank/DDBJ whole genome shotgun (WGS) entry which is preliminary data.</text>
</comment>
<dbReference type="RefSeq" id="WP_161903049.1">
    <property type="nucleotide sequence ID" value="NZ_MAEL01000054.1"/>
</dbReference>
<dbReference type="Proteomes" id="UP000782705">
    <property type="component" value="Unassembled WGS sequence"/>
</dbReference>
<accession>A0ABQ6YX48</accession>
<protein>
    <submittedName>
        <fullName evidence="1">Uncharacterized protein</fullName>
    </submittedName>
</protein>
<gene>
    <name evidence="1" type="ORF">BAU17_01475</name>
</gene>
<sequence length="91" mass="10632">MNEHWIDDALNADGQVKLIMKGTVEDNNDEKKGVVSIVYISEDKEKVRTMFHKLTESNKDDFFMIYSCDYDIKLDDLNHYPSIAIDKEDLE</sequence>
<evidence type="ECO:0000313" key="2">
    <source>
        <dbReference type="Proteomes" id="UP000782705"/>
    </source>
</evidence>
<reference evidence="1 2" key="1">
    <citation type="submission" date="2016-06" db="EMBL/GenBank/DDBJ databases">
        <title>Four novel species of enterococci isolated from chicken manure.</title>
        <authorList>
            <person name="Van Tyne D."/>
        </authorList>
    </citation>
    <scope>NUCLEOTIDE SEQUENCE [LARGE SCALE GENOMIC DNA]</scope>
    <source>
        <strain evidence="1 2">CU12B</strain>
    </source>
</reference>
<evidence type="ECO:0000313" key="1">
    <source>
        <dbReference type="EMBL" id="KAF1302068.1"/>
    </source>
</evidence>
<keyword evidence="2" id="KW-1185">Reference proteome</keyword>
<proteinExistence type="predicted"/>
<dbReference type="EMBL" id="MAEL01000054">
    <property type="protein sequence ID" value="KAF1302068.1"/>
    <property type="molecule type" value="Genomic_DNA"/>
</dbReference>